<keyword evidence="1" id="KW-0732">Signal</keyword>
<sequence length="137" mass="14529">MQAFCTSVAVLAFGCIAAGCAAVHEADCAQGEQRSVSDVLYFGTSRAAGTITSAQWSGFLRSAVTPRFPEGLTAWPASGQWRTAGGAVVHEASFVLILVHPEDDTSENSVRGIIGEYKSRFDQEAVMRVKGHACVSF</sequence>
<accession>A0A158GC48</accession>
<dbReference type="Pfam" id="PF12098">
    <property type="entry name" value="DUF3574"/>
    <property type="match status" value="1"/>
</dbReference>
<evidence type="ECO:0000313" key="2">
    <source>
        <dbReference type="EMBL" id="SAL29199.1"/>
    </source>
</evidence>
<dbReference type="AlphaFoldDB" id="A0A158GC48"/>
<proteinExistence type="predicted"/>
<organism evidence="2 3">
    <name type="scientific">Caballeronia telluris</name>
    <dbReference type="NCBI Taxonomy" id="326475"/>
    <lineage>
        <taxon>Bacteria</taxon>
        <taxon>Pseudomonadati</taxon>
        <taxon>Pseudomonadota</taxon>
        <taxon>Betaproteobacteria</taxon>
        <taxon>Burkholderiales</taxon>
        <taxon>Burkholderiaceae</taxon>
        <taxon>Caballeronia</taxon>
    </lineage>
</organism>
<name>A0A158GC48_9BURK</name>
<evidence type="ECO:0000256" key="1">
    <source>
        <dbReference type="SAM" id="SignalP"/>
    </source>
</evidence>
<reference evidence="2" key="1">
    <citation type="submission" date="2016-01" db="EMBL/GenBank/DDBJ databases">
        <authorList>
            <person name="Peeters Charlotte."/>
        </authorList>
    </citation>
    <scope>NUCLEOTIDE SEQUENCE</scope>
    <source>
        <strain evidence="2">LMG 22936</strain>
    </source>
</reference>
<dbReference type="STRING" id="326475.AWB66_01745"/>
<evidence type="ECO:0008006" key="4">
    <source>
        <dbReference type="Google" id="ProtNLM"/>
    </source>
</evidence>
<dbReference type="RefSeq" id="WP_087629877.1">
    <property type="nucleotide sequence ID" value="NZ_FCNZ02000005.1"/>
</dbReference>
<comment type="caution">
    <text evidence="2">The sequence shown here is derived from an EMBL/GenBank/DDBJ whole genome shotgun (WGS) entry which is preliminary data.</text>
</comment>
<dbReference type="Proteomes" id="UP000054717">
    <property type="component" value="Unassembled WGS sequence"/>
</dbReference>
<keyword evidence="3" id="KW-1185">Reference proteome</keyword>
<dbReference type="EMBL" id="FCNZ02000005">
    <property type="protein sequence ID" value="SAL29199.1"/>
    <property type="molecule type" value="Genomic_DNA"/>
</dbReference>
<feature type="chain" id="PRO_5011115857" description="Lipoprotein" evidence="1">
    <location>
        <begin position="22"/>
        <end position="137"/>
    </location>
</feature>
<protein>
    <recommendedName>
        <fullName evidence="4">Lipoprotein</fullName>
    </recommendedName>
</protein>
<feature type="signal peptide" evidence="1">
    <location>
        <begin position="1"/>
        <end position="21"/>
    </location>
</feature>
<dbReference type="InterPro" id="IPR021957">
    <property type="entry name" value="DUF3574"/>
</dbReference>
<evidence type="ECO:0000313" key="3">
    <source>
        <dbReference type="Proteomes" id="UP000054717"/>
    </source>
</evidence>
<gene>
    <name evidence="2" type="ORF">AWB66_01745</name>
</gene>